<dbReference type="Proteomes" id="UP000018416">
    <property type="component" value="Unassembled WGS sequence"/>
</dbReference>
<organism evidence="1 2">
    <name type="scientific">Acinetobacter lwoffii NIPH 478</name>
    <dbReference type="NCBI Taxonomy" id="1217668"/>
    <lineage>
        <taxon>Bacteria</taxon>
        <taxon>Pseudomonadati</taxon>
        <taxon>Pseudomonadota</taxon>
        <taxon>Gammaproteobacteria</taxon>
        <taxon>Moraxellales</taxon>
        <taxon>Moraxellaceae</taxon>
        <taxon>Acinetobacter</taxon>
    </lineage>
</organism>
<accession>N9HPP6</accession>
<comment type="caution">
    <text evidence="1">The sequence shown here is derived from an EMBL/GenBank/DDBJ whole genome shotgun (WGS) entry which is preliminary data.</text>
</comment>
<dbReference type="RefSeq" id="WP_005103900.1">
    <property type="nucleotide sequence ID" value="NZ_KB849835.1"/>
</dbReference>
<proteinExistence type="predicted"/>
<dbReference type="AlphaFoldDB" id="N9HPP6"/>
<reference evidence="1 2" key="1">
    <citation type="submission" date="2013-02" db="EMBL/GenBank/DDBJ databases">
        <title>The Genome Sequence of Acinetobacter lwoffii NIPH 478.</title>
        <authorList>
            <consortium name="The Broad Institute Genome Sequencing Platform"/>
            <consortium name="The Broad Institute Genome Sequencing Center for Infectious Disease"/>
            <person name="Cerqueira G."/>
            <person name="Feldgarden M."/>
            <person name="Courvalin P."/>
            <person name="Perichon B."/>
            <person name="Grillot-Courvalin C."/>
            <person name="Clermont D."/>
            <person name="Rocha E."/>
            <person name="Yoon E.-J."/>
            <person name="Nemec A."/>
            <person name="Walker B."/>
            <person name="Young S.K."/>
            <person name="Zeng Q."/>
            <person name="Gargeya S."/>
            <person name="Fitzgerald M."/>
            <person name="Haas B."/>
            <person name="Abouelleil A."/>
            <person name="Alvarado L."/>
            <person name="Arachchi H.M."/>
            <person name="Berlin A.M."/>
            <person name="Chapman S.B."/>
            <person name="Dewar J."/>
            <person name="Goldberg J."/>
            <person name="Griggs A."/>
            <person name="Gujja S."/>
            <person name="Hansen M."/>
            <person name="Howarth C."/>
            <person name="Imamovic A."/>
            <person name="Larimer J."/>
            <person name="McCowan C."/>
            <person name="Murphy C."/>
            <person name="Neiman D."/>
            <person name="Pearson M."/>
            <person name="Priest M."/>
            <person name="Roberts A."/>
            <person name="Saif S."/>
            <person name="Shea T."/>
            <person name="Sisk P."/>
            <person name="Sykes S."/>
            <person name="Wortman J."/>
            <person name="Nusbaum C."/>
            <person name="Birren B."/>
        </authorList>
    </citation>
    <scope>NUCLEOTIDE SEQUENCE [LARGE SCALE GENOMIC DNA]</scope>
    <source>
        <strain evidence="1 2">NIPH 478</strain>
    </source>
</reference>
<gene>
    <name evidence="1" type="ORF">F923_00533</name>
</gene>
<dbReference type="HOGENOM" id="CLU_2178125_0_0_6"/>
<protein>
    <submittedName>
        <fullName evidence="1">Uncharacterized protein</fullName>
    </submittedName>
</protein>
<name>N9HPP6_ACILW</name>
<dbReference type="PATRIC" id="fig|1217668.3.peg.511"/>
<dbReference type="EMBL" id="APQU01000008">
    <property type="protein sequence ID" value="ENW31501.1"/>
    <property type="molecule type" value="Genomic_DNA"/>
</dbReference>
<evidence type="ECO:0000313" key="1">
    <source>
        <dbReference type="EMBL" id="ENW31501.1"/>
    </source>
</evidence>
<sequence length="109" mass="12692">MHSFEKIAASFNLNSLQVEELTNELKELQKRFNPDNIQDFYPEFEKIASSFGIQDDQIEVFVDMLYANPEFSNLVTFIIPSFYSIGGDRMIFEATYEQMMADLQAELDQ</sequence>
<evidence type="ECO:0000313" key="2">
    <source>
        <dbReference type="Proteomes" id="UP000018416"/>
    </source>
</evidence>